<dbReference type="EMBL" id="JAPIUZ010000002">
    <property type="protein sequence ID" value="MCX2563307.1"/>
    <property type="molecule type" value="Genomic_DNA"/>
</dbReference>
<sequence>MVAYLKRMDTGYAGGLSREPGPGDIVNETLDSTIDWSTYGFGRPVKYTTAGKITPLASGDTSADIIGFLVRTFPGRAVSYTGLAAYPQINGGAVPVARRGFMTVALQGATAATKGGAVYVRVAGTSSTEVPGGIEAADDSTAGNTILLANAQFEGPAGTDGIVEISFTIL</sequence>
<dbReference type="InterPro" id="IPR054438">
    <property type="entry name" value="Struct_cement_gp24/gp6"/>
</dbReference>
<evidence type="ECO:0000313" key="2">
    <source>
        <dbReference type="Proteomes" id="UP001301152"/>
    </source>
</evidence>
<reference evidence="1 2" key="1">
    <citation type="submission" date="2022-11" db="EMBL/GenBank/DDBJ databases">
        <title>Genome sequencing of Acetobacter type strain.</title>
        <authorList>
            <person name="Heo J."/>
            <person name="Lee D."/>
            <person name="Han B.-H."/>
            <person name="Hong S.-B."/>
            <person name="Kwon S.-W."/>
        </authorList>
    </citation>
    <scope>NUCLEOTIDE SEQUENCE [LARGE SCALE GENOMIC DNA]</scope>
    <source>
        <strain evidence="1 2">KACC 21253</strain>
    </source>
</reference>
<dbReference type="Proteomes" id="UP001301152">
    <property type="component" value="Unassembled WGS sequence"/>
</dbReference>
<accession>A0ABT3QDD5</accession>
<evidence type="ECO:0000313" key="1">
    <source>
        <dbReference type="EMBL" id="MCX2563307.1"/>
    </source>
</evidence>
<proteinExistence type="predicted"/>
<gene>
    <name evidence="1" type="ORF">OQ497_04935</name>
</gene>
<comment type="caution">
    <text evidence="1">The sequence shown here is derived from an EMBL/GenBank/DDBJ whole genome shotgun (WGS) entry which is preliminary data.</text>
</comment>
<name>A0ABT3QDD5_9PROT</name>
<evidence type="ECO:0008006" key="3">
    <source>
        <dbReference type="Google" id="ProtNLM"/>
    </source>
</evidence>
<protein>
    <recommendedName>
        <fullName evidence="3">Bacteriophage protein</fullName>
    </recommendedName>
</protein>
<organism evidence="1 2">
    <name type="scientific">Acetobacter thailandicus</name>
    <dbReference type="NCBI Taxonomy" id="1502842"/>
    <lineage>
        <taxon>Bacteria</taxon>
        <taxon>Pseudomonadati</taxon>
        <taxon>Pseudomonadota</taxon>
        <taxon>Alphaproteobacteria</taxon>
        <taxon>Acetobacterales</taxon>
        <taxon>Acetobacteraceae</taxon>
        <taxon>Acetobacter</taxon>
    </lineage>
</organism>
<dbReference type="RefSeq" id="WP_173559055.1">
    <property type="nucleotide sequence ID" value="NZ_JAPIUZ010000002.1"/>
</dbReference>
<keyword evidence="2" id="KW-1185">Reference proteome</keyword>
<dbReference type="Pfam" id="PF22758">
    <property type="entry name" value="Phage_cement"/>
    <property type="match status" value="1"/>
</dbReference>